<dbReference type="GO" id="GO:0016787">
    <property type="term" value="F:hydrolase activity"/>
    <property type="evidence" value="ECO:0007669"/>
    <property type="project" value="UniProtKB-KW"/>
</dbReference>
<dbReference type="InterPro" id="IPR005754">
    <property type="entry name" value="Sortase"/>
</dbReference>
<keyword evidence="1" id="KW-0378">Hydrolase</keyword>
<keyword evidence="2" id="KW-1133">Transmembrane helix</keyword>
<dbReference type="InterPro" id="IPR023365">
    <property type="entry name" value="Sortase_dom-sf"/>
</dbReference>
<evidence type="ECO:0000313" key="3">
    <source>
        <dbReference type="EMBL" id="KKU81119.1"/>
    </source>
</evidence>
<organism evidence="3 4">
    <name type="scientific">Candidatus Gottesmanbacteria bacterium GW2011_GWA1_47_8</name>
    <dbReference type="NCBI Taxonomy" id="1618438"/>
    <lineage>
        <taxon>Bacteria</taxon>
        <taxon>Candidatus Gottesmaniibacteriota</taxon>
    </lineage>
</organism>
<dbReference type="NCBIfam" id="TIGR01076">
    <property type="entry name" value="sortase_fam"/>
    <property type="match status" value="1"/>
</dbReference>
<evidence type="ECO:0000256" key="1">
    <source>
        <dbReference type="ARBA" id="ARBA00022801"/>
    </source>
</evidence>
<sequence length="247" mass="27184">MALYRYVKSTKNYPRLRGNIPILISFLSITAGVSLLFWVGWPIVAFSVFTESLFSSTVSPLSDSTSQSRPSLPAVVLAADSPVSPVSVGLTNANAWFPTMPQKKIVTPVNTYAVSIPKLHIEKATVIIGGSDLSQSLIHYGGTGLPGDYGNAVIFGHSTLPQFFNPKNYTSIFSTLPTIKEGDDVFVDFDGVTYRYQVFKLTVLDPTDVALLEQRFDDSYVTLVTCVPPGTYWKRLYVQARLVRPTM</sequence>
<gene>
    <name evidence="3" type="ORF">UY08_C0002G0032</name>
</gene>
<dbReference type="SUPFAM" id="SSF63817">
    <property type="entry name" value="Sortase"/>
    <property type="match status" value="1"/>
</dbReference>
<dbReference type="EMBL" id="LCOQ01000002">
    <property type="protein sequence ID" value="KKU81119.1"/>
    <property type="molecule type" value="Genomic_DNA"/>
</dbReference>
<keyword evidence="2" id="KW-0812">Transmembrane</keyword>
<protein>
    <submittedName>
        <fullName evidence="3">Fimbrial associated sortase (Surface protein transpeptidase)</fullName>
    </submittedName>
</protein>
<dbReference type="Proteomes" id="UP000034212">
    <property type="component" value="Unassembled WGS sequence"/>
</dbReference>
<dbReference type="Pfam" id="PF04203">
    <property type="entry name" value="Sortase"/>
    <property type="match status" value="1"/>
</dbReference>
<dbReference type="Gene3D" id="2.40.260.10">
    <property type="entry name" value="Sortase"/>
    <property type="match status" value="1"/>
</dbReference>
<name>A0A0G1TH70_9BACT</name>
<evidence type="ECO:0000256" key="2">
    <source>
        <dbReference type="SAM" id="Phobius"/>
    </source>
</evidence>
<dbReference type="AlphaFoldDB" id="A0A0G1TH70"/>
<evidence type="ECO:0000313" key="4">
    <source>
        <dbReference type="Proteomes" id="UP000034212"/>
    </source>
</evidence>
<proteinExistence type="predicted"/>
<comment type="caution">
    <text evidence="3">The sequence shown here is derived from an EMBL/GenBank/DDBJ whole genome shotgun (WGS) entry which is preliminary data.</text>
</comment>
<reference evidence="3 4" key="1">
    <citation type="journal article" date="2015" name="Nature">
        <title>rRNA introns, odd ribosomes, and small enigmatic genomes across a large radiation of phyla.</title>
        <authorList>
            <person name="Brown C.T."/>
            <person name="Hug L.A."/>
            <person name="Thomas B.C."/>
            <person name="Sharon I."/>
            <person name="Castelle C.J."/>
            <person name="Singh A."/>
            <person name="Wilkins M.J."/>
            <person name="Williams K.H."/>
            <person name="Banfield J.F."/>
        </authorList>
    </citation>
    <scope>NUCLEOTIDE SEQUENCE [LARGE SCALE GENOMIC DNA]</scope>
</reference>
<accession>A0A0G1TH70</accession>
<keyword evidence="2" id="KW-0472">Membrane</keyword>
<feature type="transmembrane region" description="Helical" evidence="2">
    <location>
        <begin position="20"/>
        <end position="41"/>
    </location>
</feature>